<organism evidence="2 3">
    <name type="scientific">Pseudonocardia parietis</name>
    <dbReference type="NCBI Taxonomy" id="570936"/>
    <lineage>
        <taxon>Bacteria</taxon>
        <taxon>Bacillati</taxon>
        <taxon>Actinomycetota</taxon>
        <taxon>Actinomycetes</taxon>
        <taxon>Pseudonocardiales</taxon>
        <taxon>Pseudonocardiaceae</taxon>
        <taxon>Pseudonocardia</taxon>
    </lineage>
</organism>
<dbReference type="RefSeq" id="WP_210032264.1">
    <property type="nucleotide sequence ID" value="NZ_JAGINU010000001.1"/>
</dbReference>
<accession>A0ABS4W0S4</accession>
<dbReference type="Gene3D" id="3.10.180.10">
    <property type="entry name" value="2,3-Dihydroxybiphenyl 1,2-Dioxygenase, domain 1"/>
    <property type="match status" value="2"/>
</dbReference>
<feature type="domain" description="VOC" evidence="1">
    <location>
        <begin position="175"/>
        <end position="305"/>
    </location>
</feature>
<dbReference type="Proteomes" id="UP001519295">
    <property type="component" value="Unassembled WGS sequence"/>
</dbReference>
<evidence type="ECO:0000259" key="1">
    <source>
        <dbReference type="PROSITE" id="PS51819"/>
    </source>
</evidence>
<evidence type="ECO:0000313" key="2">
    <source>
        <dbReference type="EMBL" id="MBP2369769.1"/>
    </source>
</evidence>
<dbReference type="EMBL" id="JAGINU010000001">
    <property type="protein sequence ID" value="MBP2369769.1"/>
    <property type="molecule type" value="Genomic_DNA"/>
</dbReference>
<comment type="caution">
    <text evidence="2">The sequence shown here is derived from an EMBL/GenBank/DDBJ whole genome shotgun (WGS) entry which is preliminary data.</text>
</comment>
<gene>
    <name evidence="2" type="ORF">JOF36_005465</name>
</gene>
<dbReference type="InterPro" id="IPR037523">
    <property type="entry name" value="VOC_core"/>
</dbReference>
<sequence>MNAPTGSAVGLAPPVQHAHSTMHCNLNTLDGPRAVAFYMAAFGVEPRMRSVEDSGDATAMGLGSDTASITTFLYDRRGPRAAPALELVDWSRPATSRPRPGQAPSGFTAIGYRVPSLGRLGARLTALGHPATGESKGLNVRGRTLPGLHTTDPDGVRVEVVEVPPVAGDPQADGILSHARMMCTDLDRTLGWYASIGWTERARGQDGGGAWASLVLPEDPTFSLEFTEDPGRGDGASRPANTQGLYRMALAVDDVRAAAAALAADGRCGEVPEPVTIPMPDTPTGGFTVLFLADPDGAVVELAERPRSQVRRPSAPA</sequence>
<feature type="domain" description="VOC" evidence="1">
    <location>
        <begin position="20"/>
        <end position="163"/>
    </location>
</feature>
<dbReference type="Pfam" id="PF00903">
    <property type="entry name" value="Glyoxalase"/>
    <property type="match status" value="2"/>
</dbReference>
<dbReference type="PROSITE" id="PS51819">
    <property type="entry name" value="VOC"/>
    <property type="match status" value="2"/>
</dbReference>
<protein>
    <submittedName>
        <fullName evidence="2">Catechol 2,3-dioxygenase-like lactoylglutathione lyase family enzyme</fullName>
    </submittedName>
</protein>
<dbReference type="InterPro" id="IPR029068">
    <property type="entry name" value="Glyas_Bleomycin-R_OHBP_Dase"/>
</dbReference>
<dbReference type="CDD" id="cd06587">
    <property type="entry name" value="VOC"/>
    <property type="match status" value="1"/>
</dbReference>
<keyword evidence="3" id="KW-1185">Reference proteome</keyword>
<proteinExistence type="predicted"/>
<name>A0ABS4W0S4_9PSEU</name>
<evidence type="ECO:0000313" key="3">
    <source>
        <dbReference type="Proteomes" id="UP001519295"/>
    </source>
</evidence>
<dbReference type="InterPro" id="IPR004360">
    <property type="entry name" value="Glyas_Fos-R_dOase_dom"/>
</dbReference>
<dbReference type="SUPFAM" id="SSF54593">
    <property type="entry name" value="Glyoxalase/Bleomycin resistance protein/Dihydroxybiphenyl dioxygenase"/>
    <property type="match status" value="2"/>
</dbReference>
<reference evidence="2 3" key="1">
    <citation type="submission" date="2021-03" db="EMBL/GenBank/DDBJ databases">
        <title>Sequencing the genomes of 1000 actinobacteria strains.</title>
        <authorList>
            <person name="Klenk H.-P."/>
        </authorList>
    </citation>
    <scope>NUCLEOTIDE SEQUENCE [LARGE SCALE GENOMIC DNA]</scope>
    <source>
        <strain evidence="2 3">DSM 45256</strain>
    </source>
</reference>